<dbReference type="GO" id="GO:0000150">
    <property type="term" value="F:DNA strand exchange activity"/>
    <property type="evidence" value="ECO:0007669"/>
    <property type="project" value="InterPro"/>
</dbReference>
<dbReference type="AlphaFoldDB" id="A0A1E8B4X1"/>
<evidence type="ECO:0000259" key="1">
    <source>
        <dbReference type="PROSITE" id="PS51736"/>
    </source>
</evidence>
<comment type="caution">
    <text evidence="2">The sequence shown here is derived from an EMBL/GenBank/DDBJ whole genome shotgun (WGS) entry which is preliminary data.</text>
</comment>
<dbReference type="Proteomes" id="UP000175706">
    <property type="component" value="Unassembled WGS sequence"/>
</dbReference>
<accession>A0A1E8B4X1</accession>
<dbReference type="EMBL" id="LXLT01000053">
    <property type="protein sequence ID" value="OFD75868.1"/>
    <property type="molecule type" value="Genomic_DNA"/>
</dbReference>
<proteinExistence type="predicted"/>
<sequence>MIKEKQHAGIKLAKRKGIYRGEIVKVLLNKNALQ</sequence>
<dbReference type="GO" id="GO:0003677">
    <property type="term" value="F:DNA binding"/>
    <property type="evidence" value="ECO:0007669"/>
    <property type="project" value="InterPro"/>
</dbReference>
<protein>
    <recommendedName>
        <fullName evidence="1">Resolvase/invertase-type recombinase catalytic domain-containing protein</fullName>
    </recommendedName>
</protein>
<evidence type="ECO:0000313" key="3">
    <source>
        <dbReference type="Proteomes" id="UP000175706"/>
    </source>
</evidence>
<evidence type="ECO:0000313" key="2">
    <source>
        <dbReference type="EMBL" id="OFD75868.1"/>
    </source>
</evidence>
<name>A0A1E8B4X1_BACMY</name>
<organism evidence="2 3">
    <name type="scientific">Bacillus mycoides</name>
    <dbReference type="NCBI Taxonomy" id="1405"/>
    <lineage>
        <taxon>Bacteria</taxon>
        <taxon>Bacillati</taxon>
        <taxon>Bacillota</taxon>
        <taxon>Bacilli</taxon>
        <taxon>Bacillales</taxon>
        <taxon>Bacillaceae</taxon>
        <taxon>Bacillus</taxon>
        <taxon>Bacillus cereus group</taxon>
    </lineage>
</organism>
<reference evidence="2 3" key="1">
    <citation type="submission" date="2016-05" db="EMBL/GenBank/DDBJ databases">
        <title>Bacillus thuringiensis and Bacillus weihenstephanensis as novel biocontrol agents of wilt causing Verticillium species.</title>
        <authorList>
            <person name="Hollensteiner J."/>
            <person name="Wemheuer F."/>
            <person name="Harting R."/>
            <person name="Kolarzyk A."/>
            <person name="Diaz-Valerio S."/>
            <person name="Poehlein A."/>
            <person name="Brzuszkiewicz E."/>
            <person name="Nesemann K."/>
            <person name="Braus-Stromeyer S."/>
            <person name="Braus G."/>
            <person name="Daniel R."/>
            <person name="Liesegang H."/>
        </authorList>
    </citation>
    <scope>NUCLEOTIDE SEQUENCE [LARGE SCALE GENOMIC DNA]</scope>
    <source>
        <strain evidence="2 3">GOE8</strain>
    </source>
</reference>
<dbReference type="PROSITE" id="PS51736">
    <property type="entry name" value="RECOMBINASES_3"/>
    <property type="match status" value="1"/>
</dbReference>
<feature type="domain" description="Resolvase/invertase-type recombinase catalytic" evidence="1">
    <location>
        <begin position="1"/>
        <end position="17"/>
    </location>
</feature>
<dbReference type="InterPro" id="IPR006119">
    <property type="entry name" value="Resolv_N"/>
</dbReference>
<gene>
    <name evidence="2" type="ORF">BWGOE8_34930</name>
</gene>